<feature type="region of interest" description="Disordered" evidence="1">
    <location>
        <begin position="833"/>
        <end position="862"/>
    </location>
</feature>
<dbReference type="EMBL" id="LR796442">
    <property type="protein sequence ID" value="CAB4144996.1"/>
    <property type="molecule type" value="Genomic_DNA"/>
</dbReference>
<dbReference type="Gene3D" id="1.10.530.10">
    <property type="match status" value="1"/>
</dbReference>
<feature type="region of interest" description="Disordered" evidence="1">
    <location>
        <begin position="512"/>
        <end position="531"/>
    </location>
</feature>
<reference evidence="4" key="1">
    <citation type="submission" date="2020-04" db="EMBL/GenBank/DDBJ databases">
        <authorList>
            <person name="Chiriac C."/>
            <person name="Salcher M."/>
            <person name="Ghai R."/>
            <person name="Kavagutti S V."/>
        </authorList>
    </citation>
    <scope>NUCLEOTIDE SEQUENCE</scope>
</reference>
<evidence type="ECO:0000256" key="1">
    <source>
        <dbReference type="SAM" id="MobiDB-lite"/>
    </source>
</evidence>
<dbReference type="Pfam" id="PF01464">
    <property type="entry name" value="SLT"/>
    <property type="match status" value="1"/>
</dbReference>
<dbReference type="EMBL" id="LR796839">
    <property type="protein sequence ID" value="CAB4169230.1"/>
    <property type="molecule type" value="Genomic_DNA"/>
</dbReference>
<evidence type="ECO:0000313" key="4">
    <source>
        <dbReference type="EMBL" id="CAB4144996.1"/>
    </source>
</evidence>
<organism evidence="4">
    <name type="scientific">uncultured Caudovirales phage</name>
    <dbReference type="NCBI Taxonomy" id="2100421"/>
    <lineage>
        <taxon>Viruses</taxon>
        <taxon>Duplodnaviria</taxon>
        <taxon>Heunggongvirae</taxon>
        <taxon>Uroviricota</taxon>
        <taxon>Caudoviricetes</taxon>
        <taxon>Peduoviridae</taxon>
        <taxon>Maltschvirus</taxon>
        <taxon>Maltschvirus maltsch</taxon>
    </lineage>
</organism>
<evidence type="ECO:0000313" key="7">
    <source>
        <dbReference type="EMBL" id="CAB4221905.1"/>
    </source>
</evidence>
<feature type="compositionally biased region" description="Basic and acidic residues" evidence="1">
    <location>
        <begin position="1366"/>
        <end position="1415"/>
    </location>
</feature>
<feature type="domain" description="DdrB-like" evidence="3">
    <location>
        <begin position="892"/>
        <end position="1045"/>
    </location>
</feature>
<dbReference type="InterPro" id="IPR023346">
    <property type="entry name" value="Lysozyme-like_dom_sf"/>
</dbReference>
<dbReference type="EMBL" id="LR797004">
    <property type="protein sequence ID" value="CAB4180750.1"/>
    <property type="molecule type" value="Genomic_DNA"/>
</dbReference>
<feature type="region of interest" description="Disordered" evidence="1">
    <location>
        <begin position="884"/>
        <end position="904"/>
    </location>
</feature>
<dbReference type="Pfam" id="PF18763">
    <property type="entry name" value="ddrB-ParB"/>
    <property type="match status" value="1"/>
</dbReference>
<evidence type="ECO:0000259" key="2">
    <source>
        <dbReference type="Pfam" id="PF01464"/>
    </source>
</evidence>
<feature type="compositionally biased region" description="Low complexity" evidence="1">
    <location>
        <begin position="1311"/>
        <end position="1326"/>
    </location>
</feature>
<dbReference type="InterPro" id="IPR008258">
    <property type="entry name" value="Transglycosylase_SLT_dom_1"/>
</dbReference>
<dbReference type="EMBL" id="LR797507">
    <property type="protein sequence ID" value="CAB4221905.1"/>
    <property type="molecule type" value="Genomic_DNA"/>
</dbReference>
<feature type="compositionally biased region" description="Polar residues" evidence="1">
    <location>
        <begin position="200"/>
        <end position="214"/>
    </location>
</feature>
<feature type="region of interest" description="Disordered" evidence="1">
    <location>
        <begin position="1447"/>
        <end position="1481"/>
    </location>
</feature>
<feature type="region of interest" description="Disordered" evidence="1">
    <location>
        <begin position="1272"/>
        <end position="1415"/>
    </location>
</feature>
<accession>A0A6J5MIR8</accession>
<feature type="compositionally biased region" description="Polar residues" evidence="1">
    <location>
        <begin position="606"/>
        <end position="617"/>
    </location>
</feature>
<feature type="region of interest" description="Disordered" evidence="1">
    <location>
        <begin position="200"/>
        <end position="224"/>
    </location>
</feature>
<sequence>METIDFDLVGARNAGYSYGEIADGLSAKANFDVDGARKAGYSSRDIALRLSNAKIENDRVTPADVRAEARAKGIDPDFVHALIVQESGGNDRTKDSPKGAVGIGQVMPATFTSMMGPDADIRDPWQNLEAGLKYMRYGADKLGIDASKLDDKTARLLAAGYHQGYDKPELQRGQIANTNDSMIATPRYAESIFSRYQALKNSNPDSETTGNNARAAQPDPVAKSAPPAKYIGYNDYLRQARATPEGKALDEGDIAEKWVKTYGEMTPPSTKRTGVEAVTDVVKAAAQGVGGVVEGVGTLYGLASGNMQNWLRELGKDTGDYWEAQKSEGLKTREEQRKEKIDSAESNAGKFGQAIWQTIKDPALLSTIIGQNLPMMLPAAAVGRTVGMAGRALGASEGVARGAEVAASIGSGAILQGADVASDSYKDAMSLPQAMWDKNQGYRELAGRVGADKAKDMMSQEIALRAGVYGALVSAGVNSLPGMRNVEKLLMGRVGGSGTGVFKGAVTGTLKESGTESIEEGSGKFFSNQQIRDIDTQRPLDKDVAESAGLGAAGGGPFGAVAGGFAGSRPDIAQPPPNLGGGTGGGGGPGGPGGPGGGPNTGTGTQPNVGLLTQNAAGTPPPTVTQAAADLDNAKTADEAVAAAAAMTEDLSGQAAREARRAEKRANGLEFKELMDSEQADLDARLQAQRQEYLKKQSLIRESELESVQGRVLAQRILESRNSRFDILDGILAQPGITDPLAKFEAELKRNGYQNALAKPEEREHAQRHADIAGTFNQEDVIPSAPNEMDASLIREARARGPATTAPAAKPTFQGQPNERLPIAPVGVPAVNANAGSGLDQPGGNGQPNGRLPVGERAPEGVAGNVGAAGNAVKVDPIDQGINPVVDGRGGIQLQNRDRSSPASIAQMQSIAGNPDPARLSFSRDLTSGSPVVFYDDDATGGAVLGKSESVTTSSGRKISVRYAAVEAGSLLASHKADGSAVPEYANPSGKARAVAGNGRLAGIKESYARGTPSAYIDGIANDSQLHGVPAAAIKAMKNPVLVRVMGAKDVTANIGDESNVASGAALDPVEQARTDVRRIKLESLEFDEEGRLTVDALRRFVQAMPATEQSGLLQRDGSPSAQAVDRLTAAIFAQAYNDNALTELAAQAIDSEAKSIVSALTQAAPSMIKLEGAQDLDIRGAVRDAARLAINARRRGVKLETWIAQGDIELSAETRIVATMFAKNIRSAKAIAAKLIKMAEYAYTESSKAGFDMLGEVQRASRAQVIGVMDDTPRQENLEQPGRSAPNASNDGRQGNGQAGRGNDKAAGGVEQVQAEQTAAQAEVAPKPPEEIATKEVANATPDVANATPDVANAPSLDLLGQSPEEMKAEAEAKAEAAKKKAADEANAAARDKRAADKKEKDRRAAEVLAEREAAKKAEVDAAAENFQLGDPDIAPVVKKVTTEEAVGQKDVFASPPISPETPKTAPSKEGVSASKPRLTASEIPADVTIFMPVKVEETGEIHDVEFNARDAFKESSRRIKRLEVLRACL</sequence>
<dbReference type="SUPFAM" id="SSF53955">
    <property type="entry name" value="Lysozyme-like"/>
    <property type="match status" value="1"/>
</dbReference>
<dbReference type="InterPro" id="IPR041398">
    <property type="entry name" value="DdrB_dom"/>
</dbReference>
<feature type="compositionally biased region" description="Gly residues" evidence="1">
    <location>
        <begin position="579"/>
        <end position="601"/>
    </location>
</feature>
<name>A0A6J5MIR8_9CAUD</name>
<feature type="domain" description="Transglycosylase SLT" evidence="2">
    <location>
        <begin position="66"/>
        <end position="164"/>
    </location>
</feature>
<proteinExistence type="predicted"/>
<feature type="region of interest" description="Disordered" evidence="1">
    <location>
        <begin position="561"/>
        <end position="621"/>
    </location>
</feature>
<protein>
    <submittedName>
        <fullName evidence="4">LT_GEWL domain containing protein</fullName>
    </submittedName>
</protein>
<evidence type="ECO:0000313" key="5">
    <source>
        <dbReference type="EMBL" id="CAB4169230.1"/>
    </source>
</evidence>
<evidence type="ECO:0000259" key="3">
    <source>
        <dbReference type="Pfam" id="PF18763"/>
    </source>
</evidence>
<gene>
    <name evidence="6" type="ORF">UFOVP1053_10</name>
    <name evidence="7" type="ORF">UFOVP1647_41</name>
    <name evidence="4" type="ORF">UFOVP472_10</name>
    <name evidence="5" type="ORF">UFOVP891_57</name>
</gene>
<evidence type="ECO:0000313" key="6">
    <source>
        <dbReference type="EMBL" id="CAB4180750.1"/>
    </source>
</evidence>
<dbReference type="CDD" id="cd00254">
    <property type="entry name" value="LT-like"/>
    <property type="match status" value="1"/>
</dbReference>